<gene>
    <name evidence="4" type="primary">LOC120282413</name>
</gene>
<feature type="domain" description="B box-type" evidence="2">
    <location>
        <begin position="16"/>
        <end position="64"/>
    </location>
</feature>
<dbReference type="GeneID" id="120282413"/>
<dbReference type="InterPro" id="IPR006734">
    <property type="entry name" value="PLATZ"/>
</dbReference>
<keyword evidence="1" id="KW-0479">Metal-binding</keyword>
<organism evidence="3 4">
    <name type="scientific">Dioscorea cayennensis subsp. rotundata</name>
    <name type="common">White Guinea yam</name>
    <name type="synonym">Dioscorea rotundata</name>
    <dbReference type="NCBI Taxonomy" id="55577"/>
    <lineage>
        <taxon>Eukaryota</taxon>
        <taxon>Viridiplantae</taxon>
        <taxon>Streptophyta</taxon>
        <taxon>Embryophyta</taxon>
        <taxon>Tracheophyta</taxon>
        <taxon>Spermatophyta</taxon>
        <taxon>Magnoliopsida</taxon>
        <taxon>Liliopsida</taxon>
        <taxon>Dioscoreales</taxon>
        <taxon>Dioscoreaceae</taxon>
        <taxon>Dioscorea</taxon>
    </lineage>
</organism>
<protein>
    <submittedName>
        <fullName evidence="4">Uncharacterized protein LOC120282413</fullName>
    </submittedName>
</protein>
<evidence type="ECO:0000259" key="2">
    <source>
        <dbReference type="PROSITE" id="PS50119"/>
    </source>
</evidence>
<keyword evidence="3" id="KW-1185">Reference proteome</keyword>
<dbReference type="PANTHER" id="PTHR31065">
    <property type="entry name" value="PLATZ TRANSCRIPTION FACTOR FAMILY PROTEIN"/>
    <property type="match status" value="1"/>
</dbReference>
<dbReference type="PANTHER" id="PTHR31065:SF90">
    <property type="entry name" value="(WILD MALAYSIAN BANANA) HYPOTHETICAL PROTEIN"/>
    <property type="match status" value="1"/>
</dbReference>
<keyword evidence="1" id="KW-0862">Zinc</keyword>
<dbReference type="PROSITE" id="PS50119">
    <property type="entry name" value="ZF_BBOX"/>
    <property type="match status" value="1"/>
</dbReference>
<sequence>MERKSPRWLGLLLSKKFFEVCDEHRDLRKSETNVYCIHCDQCLCSHCLAVPPPERHRHHKMIQIRRYIYQDVVQVQDLQKFVDCSKVQTYTTNGAKVVLLNSRKQSKPSKPSATAASCEICGRVISNPFRYCSICMQGVGAGRGRARFIGRG</sequence>
<dbReference type="CDD" id="cd19756">
    <property type="entry name" value="Bbox2"/>
    <property type="match status" value="1"/>
</dbReference>
<evidence type="ECO:0000256" key="1">
    <source>
        <dbReference type="PROSITE-ProRule" id="PRU00024"/>
    </source>
</evidence>
<proteinExistence type="predicted"/>
<reference evidence="4" key="1">
    <citation type="submission" date="2025-08" db="UniProtKB">
        <authorList>
            <consortium name="RefSeq"/>
        </authorList>
    </citation>
    <scope>IDENTIFICATION</scope>
</reference>
<dbReference type="GO" id="GO:0008270">
    <property type="term" value="F:zinc ion binding"/>
    <property type="evidence" value="ECO:0007669"/>
    <property type="project" value="UniProtKB-KW"/>
</dbReference>
<evidence type="ECO:0000313" key="3">
    <source>
        <dbReference type="Proteomes" id="UP001515500"/>
    </source>
</evidence>
<accession>A0AB40D0E0</accession>
<dbReference type="Pfam" id="PF04640">
    <property type="entry name" value="PLATZ"/>
    <property type="match status" value="1"/>
</dbReference>
<name>A0AB40D0E0_DIOCR</name>
<evidence type="ECO:0000313" key="4">
    <source>
        <dbReference type="RefSeq" id="XP_039145157.1"/>
    </source>
</evidence>
<dbReference type="Proteomes" id="UP001515500">
    <property type="component" value="Chromosome 18"/>
</dbReference>
<keyword evidence="1" id="KW-0863">Zinc-finger</keyword>
<dbReference type="RefSeq" id="XP_039145157.1">
    <property type="nucleotide sequence ID" value="XM_039289223.1"/>
</dbReference>
<dbReference type="InterPro" id="IPR000315">
    <property type="entry name" value="Znf_B-box"/>
</dbReference>
<dbReference type="AlphaFoldDB" id="A0AB40D0E0"/>
<dbReference type="SUPFAM" id="SSF57845">
    <property type="entry name" value="B-box zinc-binding domain"/>
    <property type="match status" value="1"/>
</dbReference>